<keyword evidence="3" id="KW-1185">Reference proteome</keyword>
<dbReference type="EMBL" id="VBRY01000008">
    <property type="protein sequence ID" value="TLS66679.1"/>
    <property type="molecule type" value="Genomic_DNA"/>
</dbReference>
<dbReference type="Gene3D" id="3.90.960.10">
    <property type="entry name" value="YbaK/aminoacyl-tRNA synthetase-associated domain"/>
    <property type="match status" value="1"/>
</dbReference>
<evidence type="ECO:0000259" key="1">
    <source>
        <dbReference type="Pfam" id="PF04073"/>
    </source>
</evidence>
<dbReference type="InterPro" id="IPR007214">
    <property type="entry name" value="YbaK/aa-tRNA-synth-assoc-dom"/>
</dbReference>
<gene>
    <name evidence="2" type="ORF">FEF65_09140</name>
</gene>
<dbReference type="CDD" id="cd04332">
    <property type="entry name" value="YbaK_like"/>
    <property type="match status" value="1"/>
</dbReference>
<evidence type="ECO:0000313" key="3">
    <source>
        <dbReference type="Proteomes" id="UP000306585"/>
    </source>
</evidence>
<dbReference type="RefSeq" id="WP_138239509.1">
    <property type="nucleotide sequence ID" value="NZ_VBRY01000008.1"/>
</dbReference>
<evidence type="ECO:0000313" key="2">
    <source>
        <dbReference type="EMBL" id="TLS66679.1"/>
    </source>
</evidence>
<feature type="domain" description="YbaK/aminoacyl-tRNA synthetase-associated" evidence="1">
    <location>
        <begin position="24"/>
        <end position="142"/>
    </location>
</feature>
<dbReference type="Proteomes" id="UP000306585">
    <property type="component" value="Unassembled WGS sequence"/>
</dbReference>
<organism evidence="2 3">
    <name type="scientific">Mariprofundus erugo</name>
    <dbReference type="NCBI Taxonomy" id="2528639"/>
    <lineage>
        <taxon>Bacteria</taxon>
        <taxon>Pseudomonadati</taxon>
        <taxon>Pseudomonadota</taxon>
        <taxon>Candidatius Mariprofundia</taxon>
        <taxon>Mariprofundales</taxon>
        <taxon>Mariprofundaceae</taxon>
        <taxon>Mariprofundus</taxon>
    </lineage>
</organism>
<dbReference type="InterPro" id="IPR036754">
    <property type="entry name" value="YbaK/aa-tRNA-synt-asso_dom_sf"/>
</dbReference>
<dbReference type="SUPFAM" id="SSF55826">
    <property type="entry name" value="YbaK/ProRS associated domain"/>
    <property type="match status" value="1"/>
</dbReference>
<sequence length="154" mass="16847">MTIANTLRQYLDDACIAYETVPHPFAGSSQQAAEVSHVSGSRLAKGVLLADGIGYLLAVLPSPLHVELDALNEQLDRNLELVDEEEIARLFPDCDRGAIPPVGRAYQIEVALDATLFDEPDIYFEAGDHVDLVRVGGTDFQTLSRGARRLCFAY</sequence>
<dbReference type="GO" id="GO:0002161">
    <property type="term" value="F:aminoacyl-tRNA deacylase activity"/>
    <property type="evidence" value="ECO:0007669"/>
    <property type="project" value="InterPro"/>
</dbReference>
<comment type="caution">
    <text evidence="2">The sequence shown here is derived from an EMBL/GenBank/DDBJ whole genome shotgun (WGS) entry which is preliminary data.</text>
</comment>
<reference evidence="2 3" key="1">
    <citation type="journal article" date="2019" name="Appl. Environ. Microbiol.">
        <title>Environmental Evidence and Genomic Insight of Iron-oxidizing Bacteria Preference Towards More Corrosion Resistant Stainless Steel at Higher Salinities.</title>
        <authorList>
            <person name="Garrison C.E."/>
            <person name="Price K.A."/>
            <person name="Field E.K."/>
        </authorList>
    </citation>
    <scope>NUCLEOTIDE SEQUENCE [LARGE SCALE GENOMIC DNA]</scope>
    <source>
        <strain evidence="2 3">P3</strain>
    </source>
</reference>
<dbReference type="Pfam" id="PF04073">
    <property type="entry name" value="tRNA_edit"/>
    <property type="match status" value="1"/>
</dbReference>
<dbReference type="OrthoDB" id="9786549at2"/>
<proteinExistence type="predicted"/>
<dbReference type="AlphaFoldDB" id="A0A5R9GP13"/>
<accession>A0A5R9GP13</accession>
<protein>
    <submittedName>
        <fullName evidence="2">YbaK/EbsC family protein</fullName>
    </submittedName>
</protein>
<name>A0A5R9GP13_9PROT</name>